<evidence type="ECO:0000313" key="8">
    <source>
        <dbReference type="EMBL" id="KAK6182872.1"/>
    </source>
</evidence>
<feature type="signal peptide" evidence="6">
    <location>
        <begin position="1"/>
        <end position="20"/>
    </location>
</feature>
<keyword evidence="3" id="KW-0677">Repeat</keyword>
<keyword evidence="5" id="KW-1133">Transmembrane helix</keyword>
<dbReference type="SMART" id="SM00369">
    <property type="entry name" value="LRR_TYP"/>
    <property type="match status" value="9"/>
</dbReference>
<accession>A0AAN8JTH5</accession>
<dbReference type="PANTHER" id="PTHR24373">
    <property type="entry name" value="SLIT RELATED LEUCINE-RICH REPEAT NEURONAL PROTEIN"/>
    <property type="match status" value="1"/>
</dbReference>
<evidence type="ECO:0000256" key="1">
    <source>
        <dbReference type="ARBA" id="ARBA00022614"/>
    </source>
</evidence>
<dbReference type="InterPro" id="IPR050328">
    <property type="entry name" value="Dev_Immune_Receptor"/>
</dbReference>
<dbReference type="InterPro" id="IPR000483">
    <property type="entry name" value="Cys-rich_flank_reg_C"/>
</dbReference>
<keyword evidence="9" id="KW-1185">Reference proteome</keyword>
<evidence type="ECO:0000256" key="2">
    <source>
        <dbReference type="ARBA" id="ARBA00022729"/>
    </source>
</evidence>
<sequence length="847" mass="94288">MKPSAYIVLCVLILSSLVDARPADCDTLQNVVPSCDCQGATDNENNIVIRCQNLNNVPQINGNYNGLIHEFSLKDNNNIRTLPENAFNGLRIQILNLSGTRLNNISNGAFEGLQNDLQELSISGDDASDVLPPSAAIQPLKNLTTLHIHRFKPNNNDLEGTHLFSFQKLQQLTLESMKIKSMGSDVFFLPQLTTLRLVDNLFTTFPSEAIHTLTNLQYLTVTGNSISAIPSYFFERIRNIKYFDVSRNDISLLEEDCFIHVTSTLQTLILNSNPLSTAANLSRVSDINSLLALRIQHVGLREIPSNPEFLRNKNQLKYLYLNGNQILRLNGNEFVSVAHNLVQLDLSGNQISSIDSNTFSGMSKLTHLQLEDQTTAGKLILPSFLSLTSLQKLDLQLTKLDTDKAWEQIKHLTNLKSLNLDSTGLNNIADLVFRDITNLSSLSLSQNNITNVTQEMFVGLRDSLDTLYLDDNKIQTIHQCTFDNFSRKITLSLQNNPLHCDCHLKWLKEKITNQNISFVSSLEKCSSPSRNANKYFTSVSETDFVCYFHTTEPICPNYYLSTTSAAPPVTTEPAVGSSSIPVIAISLSFLEATLTNIKIQYGVTNLENVNTIVVRYRNFKTQKELTDPLAKTETMKTIYGLDMDTRYQICISVETNQNRIIEECKTYNTKKDPLATTVDPMPSKKDGNDTGVIIGAVVGGIVLVGLLVAILCLLFVKNSNNNKKIPSEHVVPTRAALPTIGYDSKRFMKKKKANGNNNTQSPDDIQVSVITDGQGNPPNLGRISAGSYQYLDKNQPSKVNTKPSGEYMNGNEARPLPTTPHKNHSYQNEAFQRSPSESDNTYSEINV</sequence>
<name>A0AAN8JTH5_PATCE</name>
<feature type="domain" description="LRRCT" evidence="7">
    <location>
        <begin position="496"/>
        <end position="547"/>
    </location>
</feature>
<proteinExistence type="predicted"/>
<dbReference type="GO" id="GO:0031012">
    <property type="term" value="C:extracellular matrix"/>
    <property type="evidence" value="ECO:0007669"/>
    <property type="project" value="TreeGrafter"/>
</dbReference>
<protein>
    <recommendedName>
        <fullName evidence="7">LRRCT domain-containing protein</fullName>
    </recommendedName>
</protein>
<reference evidence="8 9" key="1">
    <citation type="submission" date="2024-01" db="EMBL/GenBank/DDBJ databases">
        <title>The genome of the rayed Mediterranean limpet Patella caerulea (Linnaeus, 1758).</title>
        <authorList>
            <person name="Anh-Thu Weber A."/>
            <person name="Halstead-Nussloch G."/>
        </authorList>
    </citation>
    <scope>NUCLEOTIDE SEQUENCE [LARGE SCALE GENOMIC DNA]</scope>
    <source>
        <strain evidence="8">AATW-2023a</strain>
        <tissue evidence="8">Whole specimen</tissue>
    </source>
</reference>
<evidence type="ECO:0000256" key="5">
    <source>
        <dbReference type="SAM" id="Phobius"/>
    </source>
</evidence>
<comment type="caution">
    <text evidence="8">The sequence shown here is derived from an EMBL/GenBank/DDBJ whole genome shotgun (WGS) entry which is preliminary data.</text>
</comment>
<gene>
    <name evidence="8" type="ORF">SNE40_010458</name>
</gene>
<keyword evidence="5" id="KW-0472">Membrane</keyword>
<feature type="compositionally biased region" description="Polar residues" evidence="4">
    <location>
        <begin position="825"/>
        <end position="847"/>
    </location>
</feature>
<dbReference type="EMBL" id="JAZGQO010000007">
    <property type="protein sequence ID" value="KAK6182872.1"/>
    <property type="molecule type" value="Genomic_DNA"/>
</dbReference>
<evidence type="ECO:0000313" key="9">
    <source>
        <dbReference type="Proteomes" id="UP001347796"/>
    </source>
</evidence>
<feature type="region of interest" description="Disordered" evidence="4">
    <location>
        <begin position="771"/>
        <end position="847"/>
    </location>
</feature>
<dbReference type="InterPro" id="IPR032675">
    <property type="entry name" value="LRR_dom_sf"/>
</dbReference>
<feature type="chain" id="PRO_5042820551" description="LRRCT domain-containing protein" evidence="6">
    <location>
        <begin position="21"/>
        <end position="847"/>
    </location>
</feature>
<feature type="compositionally biased region" description="Polar residues" evidence="4">
    <location>
        <begin position="792"/>
        <end position="803"/>
    </location>
</feature>
<evidence type="ECO:0000256" key="3">
    <source>
        <dbReference type="ARBA" id="ARBA00022737"/>
    </source>
</evidence>
<dbReference type="GO" id="GO:0005615">
    <property type="term" value="C:extracellular space"/>
    <property type="evidence" value="ECO:0007669"/>
    <property type="project" value="TreeGrafter"/>
</dbReference>
<dbReference type="Pfam" id="PF13855">
    <property type="entry name" value="LRR_8"/>
    <property type="match status" value="3"/>
</dbReference>
<dbReference type="PROSITE" id="PS51450">
    <property type="entry name" value="LRR"/>
    <property type="match status" value="3"/>
</dbReference>
<dbReference type="InterPro" id="IPR003591">
    <property type="entry name" value="Leu-rich_rpt_typical-subtyp"/>
</dbReference>
<dbReference type="InterPro" id="IPR001611">
    <property type="entry name" value="Leu-rich_rpt"/>
</dbReference>
<dbReference type="SUPFAM" id="SSF52058">
    <property type="entry name" value="L domain-like"/>
    <property type="match status" value="2"/>
</dbReference>
<dbReference type="FunFam" id="3.80.10.10:FF:001360">
    <property type="entry name" value="Uncharacterized protein"/>
    <property type="match status" value="1"/>
</dbReference>
<dbReference type="SMART" id="SM00082">
    <property type="entry name" value="LRRCT"/>
    <property type="match status" value="1"/>
</dbReference>
<dbReference type="Pfam" id="PF13306">
    <property type="entry name" value="LRR_5"/>
    <property type="match status" value="1"/>
</dbReference>
<keyword evidence="2 6" id="KW-0732">Signal</keyword>
<dbReference type="PANTHER" id="PTHR24373:SF275">
    <property type="entry name" value="TIR DOMAIN-CONTAINING PROTEIN"/>
    <property type="match status" value="1"/>
</dbReference>
<organism evidence="8 9">
    <name type="scientific">Patella caerulea</name>
    <name type="common">Rayed Mediterranean limpet</name>
    <dbReference type="NCBI Taxonomy" id="87958"/>
    <lineage>
        <taxon>Eukaryota</taxon>
        <taxon>Metazoa</taxon>
        <taxon>Spiralia</taxon>
        <taxon>Lophotrochozoa</taxon>
        <taxon>Mollusca</taxon>
        <taxon>Gastropoda</taxon>
        <taxon>Patellogastropoda</taxon>
        <taxon>Patelloidea</taxon>
        <taxon>Patellidae</taxon>
        <taxon>Patella</taxon>
    </lineage>
</organism>
<evidence type="ECO:0000259" key="7">
    <source>
        <dbReference type="SMART" id="SM00082"/>
    </source>
</evidence>
<dbReference type="InterPro" id="IPR026906">
    <property type="entry name" value="LRR_5"/>
</dbReference>
<evidence type="ECO:0000256" key="4">
    <source>
        <dbReference type="SAM" id="MobiDB-lite"/>
    </source>
</evidence>
<dbReference type="AlphaFoldDB" id="A0AAN8JTH5"/>
<keyword evidence="1" id="KW-0433">Leucine-rich repeat</keyword>
<feature type="transmembrane region" description="Helical" evidence="5">
    <location>
        <begin position="692"/>
        <end position="716"/>
    </location>
</feature>
<dbReference type="Proteomes" id="UP001347796">
    <property type="component" value="Unassembled WGS sequence"/>
</dbReference>
<dbReference type="Gene3D" id="3.80.10.10">
    <property type="entry name" value="Ribonuclease Inhibitor"/>
    <property type="match status" value="4"/>
</dbReference>
<evidence type="ECO:0000256" key="6">
    <source>
        <dbReference type="SAM" id="SignalP"/>
    </source>
</evidence>
<keyword evidence="5" id="KW-0812">Transmembrane</keyword>